<protein>
    <submittedName>
        <fullName evidence="5">ArsR family transcriptional regulator</fullName>
    </submittedName>
</protein>
<dbReference type="CDD" id="cd00090">
    <property type="entry name" value="HTH_ARSR"/>
    <property type="match status" value="1"/>
</dbReference>
<keyword evidence="3" id="KW-0804">Transcription</keyword>
<proteinExistence type="predicted"/>
<dbReference type="InterPro" id="IPR011991">
    <property type="entry name" value="ArsR-like_HTH"/>
</dbReference>
<evidence type="ECO:0000256" key="1">
    <source>
        <dbReference type="ARBA" id="ARBA00023015"/>
    </source>
</evidence>
<sequence length="218" mass="23815">MTGSSEPSHEPGTEPDLRLDTARLRLLAHPVRVNVLTLLRQHGTSTAGRIAAELGINPGSASYHLRRLAAGGLIVEEPGRGSGRERWWTSVHRQSVHDPADESAEQSADRRAAGRAYAHAVALACVERLERAAQELPLLPARWYEAVFYGDFVLHLAPDEVERMRAELFEVVSRYRADSADRAERAGETEAPASRVPVSVQLQAFPVPGTVELGTEDA</sequence>
<evidence type="ECO:0000313" key="6">
    <source>
        <dbReference type="Proteomes" id="UP000176005"/>
    </source>
</evidence>
<organism evidence="5 6">
    <name type="scientific">Streptomyces nanshensis</name>
    <dbReference type="NCBI Taxonomy" id="518642"/>
    <lineage>
        <taxon>Bacteria</taxon>
        <taxon>Bacillati</taxon>
        <taxon>Actinomycetota</taxon>
        <taxon>Actinomycetes</taxon>
        <taxon>Kitasatosporales</taxon>
        <taxon>Streptomycetaceae</taxon>
        <taxon>Streptomyces</taxon>
    </lineage>
</organism>
<dbReference type="PANTHER" id="PTHR43132">
    <property type="entry name" value="ARSENICAL RESISTANCE OPERON REPRESSOR ARSR-RELATED"/>
    <property type="match status" value="1"/>
</dbReference>
<evidence type="ECO:0000256" key="2">
    <source>
        <dbReference type="ARBA" id="ARBA00023125"/>
    </source>
</evidence>
<dbReference type="SUPFAM" id="SSF46785">
    <property type="entry name" value="Winged helix' DNA-binding domain"/>
    <property type="match status" value="1"/>
</dbReference>
<keyword evidence="6" id="KW-1185">Reference proteome</keyword>
<dbReference type="RefSeq" id="WP_070017844.1">
    <property type="nucleotide sequence ID" value="NZ_LJGW01000298.1"/>
</dbReference>
<name>A0A1E7L2K5_9ACTN</name>
<dbReference type="Gene3D" id="1.10.10.10">
    <property type="entry name" value="Winged helix-like DNA-binding domain superfamily/Winged helix DNA-binding domain"/>
    <property type="match status" value="1"/>
</dbReference>
<comment type="caution">
    <text evidence="5">The sequence shown here is derived from an EMBL/GenBank/DDBJ whole genome shotgun (WGS) entry which is preliminary data.</text>
</comment>
<dbReference type="AlphaFoldDB" id="A0A1E7L2K5"/>
<dbReference type="InterPro" id="IPR036388">
    <property type="entry name" value="WH-like_DNA-bd_sf"/>
</dbReference>
<dbReference type="GO" id="GO:0003677">
    <property type="term" value="F:DNA binding"/>
    <property type="evidence" value="ECO:0007669"/>
    <property type="project" value="UniProtKB-KW"/>
</dbReference>
<dbReference type="InterPro" id="IPR036390">
    <property type="entry name" value="WH_DNA-bd_sf"/>
</dbReference>
<reference evidence="5 6" key="1">
    <citation type="journal article" date="2016" name="Front. Microbiol.">
        <title>Comparative Genomics Analysis of Streptomyces Species Reveals Their Adaptation to the Marine Environment and Their Diversity at the Genomic Level.</title>
        <authorList>
            <person name="Tian X."/>
            <person name="Zhang Z."/>
            <person name="Yang T."/>
            <person name="Chen M."/>
            <person name="Li J."/>
            <person name="Chen F."/>
            <person name="Yang J."/>
            <person name="Li W."/>
            <person name="Zhang B."/>
            <person name="Zhang Z."/>
            <person name="Wu J."/>
            <person name="Zhang C."/>
            <person name="Long L."/>
            <person name="Xiao J."/>
        </authorList>
    </citation>
    <scope>NUCLEOTIDE SEQUENCE [LARGE SCALE GENOMIC DNA]</scope>
    <source>
        <strain evidence="5 6">SCSIO 10429</strain>
    </source>
</reference>
<dbReference type="Proteomes" id="UP000176005">
    <property type="component" value="Unassembled WGS sequence"/>
</dbReference>
<dbReference type="InterPro" id="IPR001845">
    <property type="entry name" value="HTH_ArsR_DNA-bd_dom"/>
</dbReference>
<keyword evidence="2" id="KW-0238">DNA-binding</keyword>
<evidence type="ECO:0000256" key="3">
    <source>
        <dbReference type="ARBA" id="ARBA00023163"/>
    </source>
</evidence>
<dbReference type="SMART" id="SM00418">
    <property type="entry name" value="HTH_ARSR"/>
    <property type="match status" value="1"/>
</dbReference>
<dbReference type="InterPro" id="IPR051011">
    <property type="entry name" value="Metal_resp_trans_reg"/>
</dbReference>
<accession>A0A1E7L2K5</accession>
<dbReference type="PANTHER" id="PTHR43132:SF2">
    <property type="entry name" value="ARSENICAL RESISTANCE OPERON REPRESSOR ARSR-RELATED"/>
    <property type="match status" value="1"/>
</dbReference>
<feature type="domain" description="HTH arsR-type" evidence="4">
    <location>
        <begin position="22"/>
        <end position="102"/>
    </location>
</feature>
<keyword evidence="1" id="KW-0805">Transcription regulation</keyword>
<dbReference type="GO" id="GO:0003700">
    <property type="term" value="F:DNA-binding transcription factor activity"/>
    <property type="evidence" value="ECO:0007669"/>
    <property type="project" value="InterPro"/>
</dbReference>
<evidence type="ECO:0000313" key="5">
    <source>
        <dbReference type="EMBL" id="OEV10425.1"/>
    </source>
</evidence>
<gene>
    <name evidence="5" type="ORF">AN218_17585</name>
</gene>
<dbReference type="Pfam" id="PF12840">
    <property type="entry name" value="HTH_20"/>
    <property type="match status" value="1"/>
</dbReference>
<dbReference type="EMBL" id="LJGW01000298">
    <property type="protein sequence ID" value="OEV10425.1"/>
    <property type="molecule type" value="Genomic_DNA"/>
</dbReference>
<evidence type="ECO:0000259" key="4">
    <source>
        <dbReference type="SMART" id="SM00418"/>
    </source>
</evidence>
<dbReference type="PATRIC" id="fig|518642.10.peg.3943"/>